<name>B8DJD9_NITV9</name>
<reference evidence="2" key="1">
    <citation type="submission" date="2008-10" db="EMBL/GenBank/DDBJ databases">
        <title>Complete sequence of Desulfovibrio vulgaris str. 'Miyazaki F'.</title>
        <authorList>
            <person name="Lucas S."/>
            <person name="Copeland A."/>
            <person name="Lapidus A."/>
            <person name="Glavina del Rio T."/>
            <person name="Dalin E."/>
            <person name="Tice H."/>
            <person name="Bruce D."/>
            <person name="Goodwin L."/>
            <person name="Pitluck S."/>
            <person name="Sims D."/>
            <person name="Brettin T."/>
            <person name="Detter J.C."/>
            <person name="Han C."/>
            <person name="Larimer F."/>
            <person name="Land M."/>
            <person name="Hauser L."/>
            <person name="Kyrpides N."/>
            <person name="Mikhailova N."/>
            <person name="Hazen T.C."/>
            <person name="Richardson P."/>
        </authorList>
    </citation>
    <scope>NUCLEOTIDE SEQUENCE</scope>
    <source>
        <strain evidence="2">Miyazaki F</strain>
    </source>
</reference>
<dbReference type="EMBL" id="CP001197">
    <property type="protein sequence ID" value="ACL10016.1"/>
    <property type="molecule type" value="Genomic_DNA"/>
</dbReference>
<dbReference type="AlphaFoldDB" id="B8DJD9"/>
<dbReference type="HOGENOM" id="CLU_544839_0_0_7"/>
<sequence length="500" mass="51968">MPDLPERPERFDRSAGVAAPRGGERGTRLAACAPASPGARPARVSHATQAPGLTGATGRDAAPGGANPATLAVASSVVPIATAPVIPALPVGDDSTPDPRARRIADAILSWLASGVRLDAPARTFLEAQLGVTGLAGLPAGEVAARLAPLLGAEPQGQGAPASPARPDYPDRPNHPDVADAPDTADTADAAAEGALEYLLYPDTALRLSVERLLAQQAGEEAWGASAPGAPSVCLADAVLAVLPPDTTAVLHVPDIPGGSGNPPGLPDLPGTSGPGVLERVRLTLPVPRWAMALLVRRLRLDRLIPASMALAVAEHLPEQRALAVRLALRDTRFDLVEAAPAPCAGSSGSAAGPARESRPELVLRFIRRMPPSDPGYIETLTLWLDLLHDLPPGKSAHAALSARRERLSRAAREADEFTERLGRLNMEILMLQGVHAPALDAAEARRRVRLLDRMCLAVLGRPAALDPAEDGMTPKTPDGHDLGAFDPATGLDDLMRLLS</sequence>
<evidence type="ECO:0000256" key="1">
    <source>
        <dbReference type="SAM" id="MobiDB-lite"/>
    </source>
</evidence>
<dbReference type="KEGG" id="dvm:DvMF_3079"/>
<feature type="region of interest" description="Disordered" evidence="1">
    <location>
        <begin position="467"/>
        <end position="488"/>
    </location>
</feature>
<proteinExistence type="predicted"/>
<dbReference type="STRING" id="883.DvMF_3079"/>
<evidence type="ECO:0000313" key="2">
    <source>
        <dbReference type="EMBL" id="ACL10016.1"/>
    </source>
</evidence>
<feature type="compositionally biased region" description="Basic and acidic residues" evidence="1">
    <location>
        <begin position="168"/>
        <end position="178"/>
    </location>
</feature>
<gene>
    <name evidence="2" type="ordered locus">DvMF_3079</name>
</gene>
<organism evidence="2">
    <name type="scientific">Nitratidesulfovibrio vulgaris (strain DSM 19637 / Miyazaki F)</name>
    <name type="common">Desulfovibrio vulgaris</name>
    <dbReference type="NCBI Taxonomy" id="883"/>
    <lineage>
        <taxon>Bacteria</taxon>
        <taxon>Pseudomonadati</taxon>
        <taxon>Thermodesulfobacteriota</taxon>
        <taxon>Desulfovibrionia</taxon>
        <taxon>Desulfovibrionales</taxon>
        <taxon>Desulfovibrionaceae</taxon>
        <taxon>Nitratidesulfovibrio</taxon>
    </lineage>
</organism>
<accession>B8DJD9</accession>
<feature type="region of interest" description="Disordered" evidence="1">
    <location>
        <begin position="153"/>
        <end position="184"/>
    </location>
</feature>
<protein>
    <submittedName>
        <fullName evidence="2">Uncharacterized protein</fullName>
    </submittedName>
</protein>
<feature type="region of interest" description="Disordered" evidence="1">
    <location>
        <begin position="1"/>
        <end position="64"/>
    </location>
</feature>
<dbReference type="eggNOG" id="ENOG5030BSY">
    <property type="taxonomic scope" value="Bacteria"/>
</dbReference>
<feature type="compositionally biased region" description="Basic and acidic residues" evidence="1">
    <location>
        <begin position="1"/>
        <end position="13"/>
    </location>
</feature>